<dbReference type="KEGG" id="hir:HETIRDRAFT_164633"/>
<feature type="compositionally biased region" description="Polar residues" evidence="1">
    <location>
        <begin position="86"/>
        <end position="95"/>
    </location>
</feature>
<feature type="region of interest" description="Disordered" evidence="1">
    <location>
        <begin position="343"/>
        <end position="389"/>
    </location>
</feature>
<accession>W4JQ63</accession>
<dbReference type="Proteomes" id="UP000030671">
    <property type="component" value="Unassembled WGS sequence"/>
</dbReference>
<dbReference type="STRING" id="747525.W4JQ63"/>
<feature type="compositionally biased region" description="Polar residues" evidence="1">
    <location>
        <begin position="156"/>
        <end position="173"/>
    </location>
</feature>
<dbReference type="AlphaFoldDB" id="W4JQ63"/>
<feature type="compositionally biased region" description="Low complexity" evidence="1">
    <location>
        <begin position="698"/>
        <end position="713"/>
    </location>
</feature>
<feature type="compositionally biased region" description="Acidic residues" evidence="1">
    <location>
        <begin position="469"/>
        <end position="483"/>
    </location>
</feature>
<dbReference type="RefSeq" id="XP_009552658.1">
    <property type="nucleotide sequence ID" value="XM_009554363.1"/>
</dbReference>
<protein>
    <submittedName>
        <fullName evidence="2">Uncharacterized protein</fullName>
    </submittedName>
</protein>
<keyword evidence="3" id="KW-1185">Reference proteome</keyword>
<evidence type="ECO:0000313" key="2">
    <source>
        <dbReference type="EMBL" id="ETW75220.1"/>
    </source>
</evidence>
<feature type="region of interest" description="Disordered" evidence="1">
    <location>
        <begin position="422"/>
        <end position="483"/>
    </location>
</feature>
<dbReference type="GeneID" id="20667926"/>
<feature type="compositionally biased region" description="Polar residues" evidence="1">
    <location>
        <begin position="714"/>
        <end position="730"/>
    </location>
</feature>
<organism evidence="2 3">
    <name type="scientific">Heterobasidion irregulare (strain TC 32-1)</name>
    <dbReference type="NCBI Taxonomy" id="747525"/>
    <lineage>
        <taxon>Eukaryota</taxon>
        <taxon>Fungi</taxon>
        <taxon>Dikarya</taxon>
        <taxon>Basidiomycota</taxon>
        <taxon>Agaricomycotina</taxon>
        <taxon>Agaricomycetes</taxon>
        <taxon>Russulales</taxon>
        <taxon>Bondarzewiaceae</taxon>
        <taxon>Heterobasidion</taxon>
        <taxon>Heterobasidion annosum species complex</taxon>
    </lineage>
</organism>
<feature type="compositionally biased region" description="Basic and acidic residues" evidence="1">
    <location>
        <begin position="33"/>
        <end position="47"/>
    </location>
</feature>
<feature type="compositionally biased region" description="Low complexity" evidence="1">
    <location>
        <begin position="434"/>
        <end position="468"/>
    </location>
</feature>
<feature type="compositionally biased region" description="Basic and acidic residues" evidence="1">
    <location>
        <begin position="522"/>
        <end position="536"/>
    </location>
</feature>
<evidence type="ECO:0000256" key="1">
    <source>
        <dbReference type="SAM" id="MobiDB-lite"/>
    </source>
</evidence>
<feature type="region of interest" description="Disordered" evidence="1">
    <location>
        <begin position="155"/>
        <end position="174"/>
    </location>
</feature>
<dbReference type="OrthoDB" id="2591449at2759"/>
<dbReference type="HOGENOM" id="CLU_379491_0_0_1"/>
<feature type="compositionally biased region" description="Pro residues" evidence="1">
    <location>
        <begin position="576"/>
        <end position="593"/>
    </location>
</feature>
<reference evidence="2 3" key="1">
    <citation type="journal article" date="2012" name="New Phytol.">
        <title>Insight into trade-off between wood decay and parasitism from the genome of a fungal forest pathogen.</title>
        <authorList>
            <person name="Olson A."/>
            <person name="Aerts A."/>
            <person name="Asiegbu F."/>
            <person name="Belbahri L."/>
            <person name="Bouzid O."/>
            <person name="Broberg A."/>
            <person name="Canback B."/>
            <person name="Coutinho P.M."/>
            <person name="Cullen D."/>
            <person name="Dalman K."/>
            <person name="Deflorio G."/>
            <person name="van Diepen L.T."/>
            <person name="Dunand C."/>
            <person name="Duplessis S."/>
            <person name="Durling M."/>
            <person name="Gonthier P."/>
            <person name="Grimwood J."/>
            <person name="Fossdal C.G."/>
            <person name="Hansson D."/>
            <person name="Henrissat B."/>
            <person name="Hietala A."/>
            <person name="Himmelstrand K."/>
            <person name="Hoffmeister D."/>
            <person name="Hogberg N."/>
            <person name="James T.Y."/>
            <person name="Karlsson M."/>
            <person name="Kohler A."/>
            <person name="Kues U."/>
            <person name="Lee Y.H."/>
            <person name="Lin Y.C."/>
            <person name="Lind M."/>
            <person name="Lindquist E."/>
            <person name="Lombard V."/>
            <person name="Lucas S."/>
            <person name="Lunden K."/>
            <person name="Morin E."/>
            <person name="Murat C."/>
            <person name="Park J."/>
            <person name="Raffaello T."/>
            <person name="Rouze P."/>
            <person name="Salamov A."/>
            <person name="Schmutz J."/>
            <person name="Solheim H."/>
            <person name="Stahlberg J."/>
            <person name="Velez H."/>
            <person name="de Vries R.P."/>
            <person name="Wiebenga A."/>
            <person name="Woodward S."/>
            <person name="Yakovlev I."/>
            <person name="Garbelotto M."/>
            <person name="Martin F."/>
            <person name="Grigoriev I.V."/>
            <person name="Stenlid J."/>
        </authorList>
    </citation>
    <scope>NUCLEOTIDE SEQUENCE [LARGE SCALE GENOMIC DNA]</scope>
    <source>
        <strain evidence="2 3">TC 32-1</strain>
    </source>
</reference>
<gene>
    <name evidence="2" type="ORF">HETIRDRAFT_164633</name>
</gene>
<proteinExistence type="predicted"/>
<feature type="region of interest" description="Disordered" evidence="1">
    <location>
        <begin position="67"/>
        <end position="101"/>
    </location>
</feature>
<dbReference type="InParanoid" id="W4JQ63"/>
<name>W4JQ63_HETIT</name>
<feature type="region of interest" description="Disordered" evidence="1">
    <location>
        <begin position="114"/>
        <end position="138"/>
    </location>
</feature>
<sequence length="730" mass="77952">MDTTAVVQPQPPQPHAPNLSRRRGSVSAGDPYGLHESKNLPSRDRRMTSRLTIVRVGGAEAVENSSRLYHSDDLPPKPKSHLFDGNSHTTTSANNRAAPRPGRLSFVSTFARGAPSGGPALPSIPASTRRRSTTVSTYSPRASLTPAQVYDLARSSVKSASHSPLGPSSPTRQTELDAVQRARISGGSPANFTLIPEKQFLPFIDRPSEVFELLDSSPTNRLMALLEHAFPALTTSKTHAEQSDESLGNQIDFSNPETWPYTTLVAWMCRVTRADIDDEEWIRRVRACVMTHNEQICMSLLAALGAPADFSFDSPESDVPSFHGHFPRDFDRSFDRSYHYRDLERDSEGASESPSSPCSPPILLIHPSPDSLTLTAGPQERQKHASSGRHGLEEYDAHFPLDIVPVPLFDEEKHQLHLHHLQAGKPLDTGNGAAGSSGTFGRRSRSGSASSWGSSRSSSRLSSAMESIGESEGEGEGASEEDLTPSTEVILGALSVGQDTSGVETARSRTPIDTSGASKGRHGTDESEHEKDDFGRAHIPGSNGAPATSVPPSEPDATSSSNFKGLRISTDSQPSAPSPTHDPSPRPMSPLPPITVSSNAASAGGASGLDDAPRPGRRRNTVNVAHVLSEAPGHAGFKWSAGGPRFPASFATVSAPARRRQFPSARDEIGDALDVVGRKLADSAQAESEQSLFDPSPSISASSTRALRSSTVSQAPHTNVSQRNVFSSQK</sequence>
<feature type="compositionally biased region" description="Polar residues" evidence="1">
    <location>
        <begin position="556"/>
        <end position="575"/>
    </location>
</feature>
<dbReference type="EMBL" id="KI925466">
    <property type="protein sequence ID" value="ETW75220.1"/>
    <property type="molecule type" value="Genomic_DNA"/>
</dbReference>
<feature type="region of interest" description="Disordered" evidence="1">
    <location>
        <begin position="1"/>
        <end position="48"/>
    </location>
</feature>
<feature type="compositionally biased region" description="Low complexity" evidence="1">
    <location>
        <begin position="353"/>
        <end position="372"/>
    </location>
</feature>
<evidence type="ECO:0000313" key="3">
    <source>
        <dbReference type="Proteomes" id="UP000030671"/>
    </source>
</evidence>
<feature type="region of interest" description="Disordered" evidence="1">
    <location>
        <begin position="495"/>
        <end position="643"/>
    </location>
</feature>
<feature type="region of interest" description="Disordered" evidence="1">
    <location>
        <begin position="683"/>
        <end position="730"/>
    </location>
</feature>